<evidence type="ECO:0000313" key="1">
    <source>
        <dbReference type="EMBL" id="KAK0478850.1"/>
    </source>
</evidence>
<keyword evidence="2" id="KW-1185">Reference proteome</keyword>
<name>A0AA39P7Q1_9AGAR</name>
<protein>
    <recommendedName>
        <fullName evidence="3">Reverse transcriptase zinc-binding domain-containing protein</fullName>
    </recommendedName>
</protein>
<evidence type="ECO:0000313" key="2">
    <source>
        <dbReference type="Proteomes" id="UP001175227"/>
    </source>
</evidence>
<dbReference type="EMBL" id="JAUEPR010000013">
    <property type="protein sequence ID" value="KAK0478850.1"/>
    <property type="molecule type" value="Genomic_DNA"/>
</dbReference>
<comment type="caution">
    <text evidence="1">The sequence shown here is derived from an EMBL/GenBank/DDBJ whole genome shotgun (WGS) entry which is preliminary data.</text>
</comment>
<accession>A0AA39P7Q1</accession>
<evidence type="ECO:0008006" key="3">
    <source>
        <dbReference type="Google" id="ProtNLM"/>
    </source>
</evidence>
<dbReference type="Proteomes" id="UP001175227">
    <property type="component" value="Unassembled WGS sequence"/>
</dbReference>
<organism evidence="1 2">
    <name type="scientific">Armillaria novae-zelandiae</name>
    <dbReference type="NCBI Taxonomy" id="153914"/>
    <lineage>
        <taxon>Eukaryota</taxon>
        <taxon>Fungi</taxon>
        <taxon>Dikarya</taxon>
        <taxon>Basidiomycota</taxon>
        <taxon>Agaricomycotina</taxon>
        <taxon>Agaricomycetes</taxon>
        <taxon>Agaricomycetidae</taxon>
        <taxon>Agaricales</taxon>
        <taxon>Marasmiineae</taxon>
        <taxon>Physalacriaceae</taxon>
        <taxon>Armillaria</taxon>
    </lineage>
</organism>
<reference evidence="1" key="1">
    <citation type="submission" date="2023-06" db="EMBL/GenBank/DDBJ databases">
        <authorList>
            <consortium name="Lawrence Berkeley National Laboratory"/>
            <person name="Ahrendt S."/>
            <person name="Sahu N."/>
            <person name="Indic B."/>
            <person name="Wong-Bajracharya J."/>
            <person name="Merenyi Z."/>
            <person name="Ke H.-M."/>
            <person name="Monk M."/>
            <person name="Kocsube S."/>
            <person name="Drula E."/>
            <person name="Lipzen A."/>
            <person name="Balint B."/>
            <person name="Henrissat B."/>
            <person name="Andreopoulos B."/>
            <person name="Martin F.M."/>
            <person name="Harder C.B."/>
            <person name="Rigling D."/>
            <person name="Ford K.L."/>
            <person name="Foster G.D."/>
            <person name="Pangilinan J."/>
            <person name="Papanicolaou A."/>
            <person name="Barry K."/>
            <person name="LaButti K."/>
            <person name="Viragh M."/>
            <person name="Koriabine M."/>
            <person name="Yan M."/>
            <person name="Riley R."/>
            <person name="Champramary S."/>
            <person name="Plett K.L."/>
            <person name="Tsai I.J."/>
            <person name="Slot J."/>
            <person name="Sipos G."/>
            <person name="Plett J."/>
            <person name="Nagy L.G."/>
            <person name="Grigoriev I.V."/>
        </authorList>
    </citation>
    <scope>NUCLEOTIDE SEQUENCE</scope>
    <source>
        <strain evidence="1">ICMP 16352</strain>
    </source>
</reference>
<gene>
    <name evidence="1" type="ORF">IW261DRAFT_1399932</name>
</gene>
<dbReference type="AlphaFoldDB" id="A0AA39P7Q1"/>
<sequence>MHDIQATRVKWEKIPGREHLADCPHCETTESMEHVLTECNIGIGCQRQI</sequence>
<proteinExistence type="predicted"/>